<dbReference type="Gene3D" id="2.60.120.10">
    <property type="entry name" value="Jelly Rolls"/>
    <property type="match status" value="1"/>
</dbReference>
<evidence type="ECO:0000313" key="2">
    <source>
        <dbReference type="Proteomes" id="UP000799424"/>
    </source>
</evidence>
<name>A0A6A6ZNZ4_9PLEO</name>
<dbReference type="CDD" id="cd02219">
    <property type="entry name" value="cupin_YjlB-like"/>
    <property type="match status" value="1"/>
</dbReference>
<dbReference type="EMBL" id="MU006234">
    <property type="protein sequence ID" value="KAF2822588.1"/>
    <property type="molecule type" value="Genomic_DNA"/>
</dbReference>
<dbReference type="InterPro" id="IPR014710">
    <property type="entry name" value="RmlC-like_jellyroll"/>
</dbReference>
<dbReference type="PANTHER" id="PTHR36448:SF3">
    <property type="entry name" value="CUPIN TYPE-2 DOMAIN-CONTAINING PROTEIN"/>
    <property type="match status" value="1"/>
</dbReference>
<dbReference type="AlphaFoldDB" id="A0A6A6ZNZ4"/>
<dbReference type="OrthoDB" id="2446447at2759"/>
<dbReference type="InterPro" id="IPR011051">
    <property type="entry name" value="RmlC_Cupin_sf"/>
</dbReference>
<dbReference type="Proteomes" id="UP000799424">
    <property type="component" value="Unassembled WGS sequence"/>
</dbReference>
<evidence type="ECO:0000313" key="1">
    <source>
        <dbReference type="EMBL" id="KAF2822588.1"/>
    </source>
</evidence>
<accession>A0A6A6ZNZ4</accession>
<dbReference type="InterPro" id="IPR047121">
    <property type="entry name" value="YjiB-like"/>
</dbReference>
<reference evidence="1" key="1">
    <citation type="journal article" date="2020" name="Stud. Mycol.">
        <title>101 Dothideomycetes genomes: a test case for predicting lifestyles and emergence of pathogens.</title>
        <authorList>
            <person name="Haridas S."/>
            <person name="Albert R."/>
            <person name="Binder M."/>
            <person name="Bloem J."/>
            <person name="Labutti K."/>
            <person name="Salamov A."/>
            <person name="Andreopoulos B."/>
            <person name="Baker S."/>
            <person name="Barry K."/>
            <person name="Bills G."/>
            <person name="Bluhm B."/>
            <person name="Cannon C."/>
            <person name="Castanera R."/>
            <person name="Culley D."/>
            <person name="Daum C."/>
            <person name="Ezra D."/>
            <person name="Gonzalez J."/>
            <person name="Henrissat B."/>
            <person name="Kuo A."/>
            <person name="Liang C."/>
            <person name="Lipzen A."/>
            <person name="Lutzoni F."/>
            <person name="Magnuson J."/>
            <person name="Mondo S."/>
            <person name="Nolan M."/>
            <person name="Ohm R."/>
            <person name="Pangilinan J."/>
            <person name="Park H.-J."/>
            <person name="Ramirez L."/>
            <person name="Alfaro M."/>
            <person name="Sun H."/>
            <person name="Tritt A."/>
            <person name="Yoshinaga Y."/>
            <person name="Zwiers L.-H."/>
            <person name="Turgeon B."/>
            <person name="Goodwin S."/>
            <person name="Spatafora J."/>
            <person name="Crous P."/>
            <person name="Grigoriev I."/>
        </authorList>
    </citation>
    <scope>NUCLEOTIDE SEQUENCE</scope>
    <source>
        <strain evidence="1">CBS 113818</strain>
    </source>
</reference>
<organism evidence="1 2">
    <name type="scientific">Ophiobolus disseminans</name>
    <dbReference type="NCBI Taxonomy" id="1469910"/>
    <lineage>
        <taxon>Eukaryota</taxon>
        <taxon>Fungi</taxon>
        <taxon>Dikarya</taxon>
        <taxon>Ascomycota</taxon>
        <taxon>Pezizomycotina</taxon>
        <taxon>Dothideomycetes</taxon>
        <taxon>Pleosporomycetidae</taxon>
        <taxon>Pleosporales</taxon>
        <taxon>Pleosporineae</taxon>
        <taxon>Phaeosphaeriaceae</taxon>
        <taxon>Ophiobolus</taxon>
    </lineage>
</organism>
<keyword evidence="2" id="KW-1185">Reference proteome</keyword>
<gene>
    <name evidence="1" type="ORF">CC86DRAFT_373059</name>
</gene>
<evidence type="ECO:0008006" key="3">
    <source>
        <dbReference type="Google" id="ProtNLM"/>
    </source>
</evidence>
<sequence length="234" mass="25838">MTTKARTYQLPPTPLIPNSPFPLLHYPGLVRDLVTRPNFKTADIFDLFAQNGWQSQWVARYGPDIQSHYHSTTHECMAVISGEGATIRFGVADAPDWKRGMLGIGERGGGEEGGVDIRAALGDVFIIPAGVSHKTFSPAPETKELAFHQPEDVEAGHAADDISPESEARHREFFGQVPVEGHFMMMGAYPYGGVWDFKIGGEHREKEETVWKVPKPQKDPVLGLSDEGLCGLWK</sequence>
<proteinExistence type="predicted"/>
<protein>
    <recommendedName>
        <fullName evidence="3">Cupin type-1 domain-containing protein</fullName>
    </recommendedName>
</protein>
<dbReference type="PANTHER" id="PTHR36448">
    <property type="entry name" value="BLR7373 PROTEIN"/>
    <property type="match status" value="1"/>
</dbReference>
<dbReference type="SUPFAM" id="SSF51182">
    <property type="entry name" value="RmlC-like cupins"/>
    <property type="match status" value="1"/>
</dbReference>